<sequence length="39" mass="4330">MGIALKQTITSDYPIPYADDPDTVDKIEKTKNEFGVESV</sequence>
<protein>
    <submittedName>
        <fullName evidence="1">Uncharacterized protein</fullName>
    </submittedName>
</protein>
<proteinExistence type="predicted"/>
<gene>
    <name evidence="1" type="ORF">S01H4_60904</name>
</gene>
<comment type="caution">
    <text evidence="1">The sequence shown here is derived from an EMBL/GenBank/DDBJ whole genome shotgun (WGS) entry which is preliminary data.</text>
</comment>
<reference evidence="1" key="1">
    <citation type="journal article" date="2014" name="Front. Microbiol.">
        <title>High frequency of phylogenetically diverse reductive dehalogenase-homologous genes in deep subseafloor sedimentary metagenomes.</title>
        <authorList>
            <person name="Kawai M."/>
            <person name="Futagami T."/>
            <person name="Toyoda A."/>
            <person name="Takaki Y."/>
            <person name="Nishi S."/>
            <person name="Hori S."/>
            <person name="Arai W."/>
            <person name="Tsubouchi T."/>
            <person name="Morono Y."/>
            <person name="Uchiyama I."/>
            <person name="Ito T."/>
            <person name="Fujiyama A."/>
            <person name="Inagaki F."/>
            <person name="Takami H."/>
        </authorList>
    </citation>
    <scope>NUCLEOTIDE SEQUENCE</scope>
    <source>
        <strain evidence="1">Expedition CK06-06</strain>
    </source>
</reference>
<evidence type="ECO:0000313" key="1">
    <source>
        <dbReference type="EMBL" id="GAH06782.1"/>
    </source>
</evidence>
<dbReference type="AlphaFoldDB" id="X1CGL1"/>
<dbReference type="EMBL" id="BART01036006">
    <property type="protein sequence ID" value="GAH06782.1"/>
    <property type="molecule type" value="Genomic_DNA"/>
</dbReference>
<feature type="non-terminal residue" evidence="1">
    <location>
        <position position="39"/>
    </location>
</feature>
<organism evidence="1">
    <name type="scientific">marine sediment metagenome</name>
    <dbReference type="NCBI Taxonomy" id="412755"/>
    <lineage>
        <taxon>unclassified sequences</taxon>
        <taxon>metagenomes</taxon>
        <taxon>ecological metagenomes</taxon>
    </lineage>
</organism>
<name>X1CGL1_9ZZZZ</name>
<accession>X1CGL1</accession>